<sequence>MPYLYSLAGQSHFTRFQISGNEADLLEALKLYNIGVKVSQNDPNTLNDLGTTLLQSYRYFKKSSYLQEAISALRRSIHLTPENHPDLPPRLTNLSSALEMRYTNLTTDISDIHEALDAQQRANQYTPSEHPRLPSRLANLGVCNLRLYEHTQDIVHLESAIDIQRRAIDLCRDPETLLSGLFNLGQALRVLAINTGNEETINEAMSIIERCICLTPEGHEKQAARIAFFADLHQLLYSTTNNIADLNEAARLHAEALQAASEMTDGLATYYMALAETHLLLYQVIHDIDNLKAGMGHLRDGANSVASPPSSRFQCARRLAQVLYQLGQEHKHDILESYQLAVELLALIGGLERTVSDRHKQLQFVSEVTLEAASVALSIGHVLKGLEWLEQGRCLVWSQLNHMHQPWDVLREHDSSLASRIQQVADALEDSGFTKDMTKLEDASGIKLKAQEEVVTRIELAQEWETLISAVRNIQGFEDFLRPAPAVKLLQWLPDEGIIVVINIHDIGCDAICLSKVFDEPIHIPLAAFSPEKAEELGQRLRGHLVRLKLLAREGVDGNDDTDRALRPVGQGRCETSIVEHVLRDLWVLVGEPILKGLDIKPAETPTTRVWWCTTGALAFLPLHAAGLYTGPDARMGETTMSDYVVSSYTPTVTALTERVRVSKRALTTQQPLGSGMLTVAQANAKGLPSIPGTLAEVQRVEQVASRGGISYKTLIDKDATVERTISGLQEYSSVHLACHGTQDAGDPFSSGFFLGDGILDLSTIAQQNSKSAALAFLSACQTGTGDANLSDEVVHLAAGMLAAGYREVVATMWSISDSHAPQVAEEFYMELLSGVDEGASGGAAWRRCGAYALHKAIKGLRNRLGNGKSFKSWVPYVHYGL</sequence>
<reference evidence="2 3" key="1">
    <citation type="journal article" date="2019" name="Nat. Ecol. Evol.">
        <title>Megaphylogeny resolves global patterns of mushroom evolution.</title>
        <authorList>
            <person name="Varga T."/>
            <person name="Krizsan K."/>
            <person name="Foldi C."/>
            <person name="Dima B."/>
            <person name="Sanchez-Garcia M."/>
            <person name="Sanchez-Ramirez S."/>
            <person name="Szollosi G.J."/>
            <person name="Szarkandi J.G."/>
            <person name="Papp V."/>
            <person name="Albert L."/>
            <person name="Andreopoulos W."/>
            <person name="Angelini C."/>
            <person name="Antonin V."/>
            <person name="Barry K.W."/>
            <person name="Bougher N.L."/>
            <person name="Buchanan P."/>
            <person name="Buyck B."/>
            <person name="Bense V."/>
            <person name="Catcheside P."/>
            <person name="Chovatia M."/>
            <person name="Cooper J."/>
            <person name="Damon W."/>
            <person name="Desjardin D."/>
            <person name="Finy P."/>
            <person name="Geml J."/>
            <person name="Haridas S."/>
            <person name="Hughes K."/>
            <person name="Justo A."/>
            <person name="Karasinski D."/>
            <person name="Kautmanova I."/>
            <person name="Kiss B."/>
            <person name="Kocsube S."/>
            <person name="Kotiranta H."/>
            <person name="LaButti K.M."/>
            <person name="Lechner B.E."/>
            <person name="Liimatainen K."/>
            <person name="Lipzen A."/>
            <person name="Lukacs Z."/>
            <person name="Mihaltcheva S."/>
            <person name="Morgado L.N."/>
            <person name="Niskanen T."/>
            <person name="Noordeloos M.E."/>
            <person name="Ohm R.A."/>
            <person name="Ortiz-Santana B."/>
            <person name="Ovrebo C."/>
            <person name="Racz N."/>
            <person name="Riley R."/>
            <person name="Savchenko A."/>
            <person name="Shiryaev A."/>
            <person name="Soop K."/>
            <person name="Spirin V."/>
            <person name="Szebenyi C."/>
            <person name="Tomsovsky M."/>
            <person name="Tulloss R.E."/>
            <person name="Uehling J."/>
            <person name="Grigoriev I.V."/>
            <person name="Vagvolgyi C."/>
            <person name="Papp T."/>
            <person name="Martin F.M."/>
            <person name="Miettinen O."/>
            <person name="Hibbett D.S."/>
            <person name="Nagy L.G."/>
        </authorList>
    </citation>
    <scope>NUCLEOTIDE SEQUENCE [LARGE SCALE GENOMIC DNA]</scope>
    <source>
        <strain evidence="2 3">CBS 121175</strain>
    </source>
</reference>
<gene>
    <name evidence="2" type="ORF">FA15DRAFT_601467</name>
</gene>
<dbReference type="AlphaFoldDB" id="A0A5C3KH91"/>
<evidence type="ECO:0000259" key="1">
    <source>
        <dbReference type="Pfam" id="PF12770"/>
    </source>
</evidence>
<keyword evidence="3" id="KW-1185">Reference proteome</keyword>
<evidence type="ECO:0000313" key="2">
    <source>
        <dbReference type="EMBL" id="TFK19440.1"/>
    </source>
</evidence>
<dbReference type="PANTHER" id="PTHR10098:SF108">
    <property type="entry name" value="TETRATRICOPEPTIDE REPEAT PROTEIN 28"/>
    <property type="match status" value="1"/>
</dbReference>
<organism evidence="2 3">
    <name type="scientific">Coprinopsis marcescibilis</name>
    <name type="common">Agaric fungus</name>
    <name type="synonym">Psathyrella marcescibilis</name>
    <dbReference type="NCBI Taxonomy" id="230819"/>
    <lineage>
        <taxon>Eukaryota</taxon>
        <taxon>Fungi</taxon>
        <taxon>Dikarya</taxon>
        <taxon>Basidiomycota</taxon>
        <taxon>Agaricomycotina</taxon>
        <taxon>Agaricomycetes</taxon>
        <taxon>Agaricomycetidae</taxon>
        <taxon>Agaricales</taxon>
        <taxon>Agaricineae</taxon>
        <taxon>Psathyrellaceae</taxon>
        <taxon>Coprinopsis</taxon>
    </lineage>
</organism>
<protein>
    <recommendedName>
        <fullName evidence="1">CHAT domain-containing protein</fullName>
    </recommendedName>
</protein>
<evidence type="ECO:0000313" key="3">
    <source>
        <dbReference type="Proteomes" id="UP000307440"/>
    </source>
</evidence>
<dbReference type="InterPro" id="IPR024983">
    <property type="entry name" value="CHAT_dom"/>
</dbReference>
<dbReference type="EMBL" id="ML210340">
    <property type="protein sequence ID" value="TFK19440.1"/>
    <property type="molecule type" value="Genomic_DNA"/>
</dbReference>
<name>A0A5C3KH91_COPMA</name>
<dbReference type="InterPro" id="IPR011990">
    <property type="entry name" value="TPR-like_helical_dom_sf"/>
</dbReference>
<dbReference type="Proteomes" id="UP000307440">
    <property type="component" value="Unassembled WGS sequence"/>
</dbReference>
<dbReference type="Gene3D" id="1.25.40.10">
    <property type="entry name" value="Tetratricopeptide repeat domain"/>
    <property type="match status" value="1"/>
</dbReference>
<feature type="domain" description="CHAT" evidence="1">
    <location>
        <begin position="582"/>
        <end position="835"/>
    </location>
</feature>
<dbReference type="STRING" id="230819.A0A5C3KH91"/>
<accession>A0A5C3KH91</accession>
<dbReference type="PANTHER" id="PTHR10098">
    <property type="entry name" value="RAPSYN-RELATED"/>
    <property type="match status" value="1"/>
</dbReference>
<dbReference type="Pfam" id="PF12770">
    <property type="entry name" value="CHAT"/>
    <property type="match status" value="1"/>
</dbReference>
<dbReference type="SUPFAM" id="SSF48452">
    <property type="entry name" value="TPR-like"/>
    <property type="match status" value="1"/>
</dbReference>
<dbReference type="OrthoDB" id="9991317at2759"/>
<proteinExistence type="predicted"/>